<evidence type="ECO:0000256" key="2">
    <source>
        <dbReference type="ARBA" id="ARBA00006283"/>
    </source>
</evidence>
<dbReference type="InterPro" id="IPR025718">
    <property type="entry name" value="SAP30_Sin3-bd"/>
</dbReference>
<evidence type="ECO:0000313" key="9">
    <source>
        <dbReference type="EMBL" id="KAF1946946.1"/>
    </source>
</evidence>
<protein>
    <recommendedName>
        <fullName evidence="8">Histone deacetylase complex subunit SAP30 Sin3 binding domain-containing protein</fullName>
    </recommendedName>
</protein>
<keyword evidence="10" id="KW-1185">Reference proteome</keyword>
<evidence type="ECO:0000259" key="8">
    <source>
        <dbReference type="Pfam" id="PF13867"/>
    </source>
</evidence>
<keyword evidence="3" id="KW-0678">Repressor</keyword>
<dbReference type="OrthoDB" id="510958at2759"/>
<feature type="region of interest" description="Disordered" evidence="7">
    <location>
        <begin position="1"/>
        <end position="73"/>
    </location>
</feature>
<sequence>MPPKRIIHDEAHMTSSLKDNLKEQHLQGASARGRRNGGNNAMNGSSLKDVDNASSSTGQTASDPSSSSNITWSTQDTSVLQAYRRAHRLDCPSAFKNPLAHVVLSQGVGLHSPTMARKSKRRVEKSQLSLAVRKHFNASLVVENDVIVNWLYASKQNDKEFRIRFAPQRR</sequence>
<feature type="compositionally biased region" description="Polar residues" evidence="7">
    <location>
        <begin position="52"/>
        <end position="73"/>
    </location>
</feature>
<dbReference type="AlphaFoldDB" id="A0A6A5T876"/>
<dbReference type="PANTHER" id="PTHR13286:SF23">
    <property type="entry name" value="HISTONE DEACETYLASE COMPLEX SUBUNIT SAP30 SIN3 BINDING DOMAIN-CONTAINING PROTEIN"/>
    <property type="match status" value="1"/>
</dbReference>
<feature type="domain" description="Histone deacetylase complex subunit SAP30 Sin3 binding" evidence="8">
    <location>
        <begin position="120"/>
        <end position="155"/>
    </location>
</feature>
<dbReference type="EMBL" id="ML976001">
    <property type="protein sequence ID" value="KAF1946946.1"/>
    <property type="molecule type" value="Genomic_DNA"/>
</dbReference>
<evidence type="ECO:0000256" key="6">
    <source>
        <dbReference type="ARBA" id="ARBA00023242"/>
    </source>
</evidence>
<dbReference type="Pfam" id="PF13867">
    <property type="entry name" value="SAP30_Sin3_bdg"/>
    <property type="match status" value="1"/>
</dbReference>
<dbReference type="InterPro" id="IPR024145">
    <property type="entry name" value="His_deAcase_SAP30/SAP30L"/>
</dbReference>
<keyword evidence="4" id="KW-0805">Transcription regulation</keyword>
<dbReference type="InterPro" id="IPR038291">
    <property type="entry name" value="SAP30_C_sf"/>
</dbReference>
<accession>A0A6A5T876</accession>
<evidence type="ECO:0000256" key="4">
    <source>
        <dbReference type="ARBA" id="ARBA00023015"/>
    </source>
</evidence>
<evidence type="ECO:0000313" key="10">
    <source>
        <dbReference type="Proteomes" id="UP000800038"/>
    </source>
</evidence>
<evidence type="ECO:0000256" key="3">
    <source>
        <dbReference type="ARBA" id="ARBA00022491"/>
    </source>
</evidence>
<proteinExistence type="inferred from homology"/>
<dbReference type="PANTHER" id="PTHR13286">
    <property type="entry name" value="SAP30"/>
    <property type="match status" value="1"/>
</dbReference>
<dbReference type="GO" id="GO:0005634">
    <property type="term" value="C:nucleus"/>
    <property type="evidence" value="ECO:0007669"/>
    <property type="project" value="UniProtKB-SubCell"/>
</dbReference>
<evidence type="ECO:0000256" key="1">
    <source>
        <dbReference type="ARBA" id="ARBA00004123"/>
    </source>
</evidence>
<keyword evidence="5" id="KW-0804">Transcription</keyword>
<feature type="compositionally biased region" description="Basic and acidic residues" evidence="7">
    <location>
        <begin position="1"/>
        <end position="12"/>
    </location>
</feature>
<evidence type="ECO:0000256" key="7">
    <source>
        <dbReference type="SAM" id="MobiDB-lite"/>
    </source>
</evidence>
<keyword evidence="6" id="KW-0539">Nucleus</keyword>
<organism evidence="9 10">
    <name type="scientific">Clathrospora elynae</name>
    <dbReference type="NCBI Taxonomy" id="706981"/>
    <lineage>
        <taxon>Eukaryota</taxon>
        <taxon>Fungi</taxon>
        <taxon>Dikarya</taxon>
        <taxon>Ascomycota</taxon>
        <taxon>Pezizomycotina</taxon>
        <taxon>Dothideomycetes</taxon>
        <taxon>Pleosporomycetidae</taxon>
        <taxon>Pleosporales</taxon>
        <taxon>Diademaceae</taxon>
        <taxon>Clathrospora</taxon>
    </lineage>
</organism>
<name>A0A6A5T876_9PLEO</name>
<reference evidence="9" key="1">
    <citation type="journal article" date="2020" name="Stud. Mycol.">
        <title>101 Dothideomycetes genomes: a test case for predicting lifestyles and emergence of pathogens.</title>
        <authorList>
            <person name="Haridas S."/>
            <person name="Albert R."/>
            <person name="Binder M."/>
            <person name="Bloem J."/>
            <person name="Labutti K."/>
            <person name="Salamov A."/>
            <person name="Andreopoulos B."/>
            <person name="Baker S."/>
            <person name="Barry K."/>
            <person name="Bills G."/>
            <person name="Bluhm B."/>
            <person name="Cannon C."/>
            <person name="Castanera R."/>
            <person name="Culley D."/>
            <person name="Daum C."/>
            <person name="Ezra D."/>
            <person name="Gonzalez J."/>
            <person name="Henrissat B."/>
            <person name="Kuo A."/>
            <person name="Liang C."/>
            <person name="Lipzen A."/>
            <person name="Lutzoni F."/>
            <person name="Magnuson J."/>
            <person name="Mondo S."/>
            <person name="Nolan M."/>
            <person name="Ohm R."/>
            <person name="Pangilinan J."/>
            <person name="Park H.-J."/>
            <person name="Ramirez L."/>
            <person name="Alfaro M."/>
            <person name="Sun H."/>
            <person name="Tritt A."/>
            <person name="Yoshinaga Y."/>
            <person name="Zwiers L.-H."/>
            <person name="Turgeon B."/>
            <person name="Goodwin S."/>
            <person name="Spatafora J."/>
            <person name="Crous P."/>
            <person name="Grigoriev I."/>
        </authorList>
    </citation>
    <scope>NUCLEOTIDE SEQUENCE</scope>
    <source>
        <strain evidence="9">CBS 161.51</strain>
    </source>
</reference>
<dbReference type="Gene3D" id="6.10.160.20">
    <property type="match status" value="1"/>
</dbReference>
<comment type="subcellular location">
    <subcellularLocation>
        <location evidence="1">Nucleus</location>
    </subcellularLocation>
</comment>
<dbReference type="Proteomes" id="UP000800038">
    <property type="component" value="Unassembled WGS sequence"/>
</dbReference>
<feature type="compositionally biased region" description="Low complexity" evidence="7">
    <location>
        <begin position="37"/>
        <end position="46"/>
    </location>
</feature>
<gene>
    <name evidence="9" type="ORF">EJ02DRAFT_200288</name>
</gene>
<comment type="similarity">
    <text evidence="2">Belongs to the SAP30 family.</text>
</comment>
<evidence type="ECO:0000256" key="5">
    <source>
        <dbReference type="ARBA" id="ARBA00023163"/>
    </source>
</evidence>